<organism evidence="1 2">
    <name type="scientific">Dendrothele bispora (strain CBS 962.96)</name>
    <dbReference type="NCBI Taxonomy" id="1314807"/>
    <lineage>
        <taxon>Eukaryota</taxon>
        <taxon>Fungi</taxon>
        <taxon>Dikarya</taxon>
        <taxon>Basidiomycota</taxon>
        <taxon>Agaricomycotina</taxon>
        <taxon>Agaricomycetes</taxon>
        <taxon>Agaricomycetidae</taxon>
        <taxon>Agaricales</taxon>
        <taxon>Agaricales incertae sedis</taxon>
        <taxon>Dendrothele</taxon>
    </lineage>
</organism>
<protein>
    <submittedName>
        <fullName evidence="1">Uncharacterized protein</fullName>
    </submittedName>
</protein>
<dbReference type="AlphaFoldDB" id="A0A4S8LJR9"/>
<reference evidence="1 2" key="1">
    <citation type="journal article" date="2019" name="Nat. Ecol. Evol.">
        <title>Megaphylogeny resolves global patterns of mushroom evolution.</title>
        <authorList>
            <person name="Varga T."/>
            <person name="Krizsan K."/>
            <person name="Foldi C."/>
            <person name="Dima B."/>
            <person name="Sanchez-Garcia M."/>
            <person name="Sanchez-Ramirez S."/>
            <person name="Szollosi G.J."/>
            <person name="Szarkandi J.G."/>
            <person name="Papp V."/>
            <person name="Albert L."/>
            <person name="Andreopoulos W."/>
            <person name="Angelini C."/>
            <person name="Antonin V."/>
            <person name="Barry K.W."/>
            <person name="Bougher N.L."/>
            <person name="Buchanan P."/>
            <person name="Buyck B."/>
            <person name="Bense V."/>
            <person name="Catcheside P."/>
            <person name="Chovatia M."/>
            <person name="Cooper J."/>
            <person name="Damon W."/>
            <person name="Desjardin D."/>
            <person name="Finy P."/>
            <person name="Geml J."/>
            <person name="Haridas S."/>
            <person name="Hughes K."/>
            <person name="Justo A."/>
            <person name="Karasinski D."/>
            <person name="Kautmanova I."/>
            <person name="Kiss B."/>
            <person name="Kocsube S."/>
            <person name="Kotiranta H."/>
            <person name="LaButti K.M."/>
            <person name="Lechner B.E."/>
            <person name="Liimatainen K."/>
            <person name="Lipzen A."/>
            <person name="Lukacs Z."/>
            <person name="Mihaltcheva S."/>
            <person name="Morgado L.N."/>
            <person name="Niskanen T."/>
            <person name="Noordeloos M.E."/>
            <person name="Ohm R.A."/>
            <person name="Ortiz-Santana B."/>
            <person name="Ovrebo C."/>
            <person name="Racz N."/>
            <person name="Riley R."/>
            <person name="Savchenko A."/>
            <person name="Shiryaev A."/>
            <person name="Soop K."/>
            <person name="Spirin V."/>
            <person name="Szebenyi C."/>
            <person name="Tomsovsky M."/>
            <person name="Tulloss R.E."/>
            <person name="Uehling J."/>
            <person name="Grigoriev I.V."/>
            <person name="Vagvolgyi C."/>
            <person name="Papp T."/>
            <person name="Martin F.M."/>
            <person name="Miettinen O."/>
            <person name="Hibbett D.S."/>
            <person name="Nagy L.G."/>
        </authorList>
    </citation>
    <scope>NUCLEOTIDE SEQUENCE [LARGE SCALE GENOMIC DNA]</scope>
    <source>
        <strain evidence="1 2">CBS 962.96</strain>
    </source>
</reference>
<name>A0A4S8LJR9_DENBC</name>
<gene>
    <name evidence="1" type="ORF">K435DRAFT_678014</name>
</gene>
<proteinExistence type="predicted"/>
<dbReference type="EMBL" id="ML179368">
    <property type="protein sequence ID" value="THU89399.1"/>
    <property type="molecule type" value="Genomic_DNA"/>
</dbReference>
<dbReference type="Proteomes" id="UP000297245">
    <property type="component" value="Unassembled WGS sequence"/>
</dbReference>
<keyword evidence="2" id="KW-1185">Reference proteome</keyword>
<dbReference type="OrthoDB" id="2662702at2759"/>
<sequence>MEGTDLEELLTQLKLADGLEDDDVDSFIDELDAMTVEECKDMEKHIKSVKIILVKVSCNISFKIINSMTKLAWKDTLTELQLEKVLPHDMETRWNLTYYMTNTACDYQSAVDAMTAKKLYEL</sequence>
<evidence type="ECO:0000313" key="1">
    <source>
        <dbReference type="EMBL" id="THU89399.1"/>
    </source>
</evidence>
<accession>A0A4S8LJR9</accession>
<evidence type="ECO:0000313" key="2">
    <source>
        <dbReference type="Proteomes" id="UP000297245"/>
    </source>
</evidence>